<dbReference type="EMBL" id="PJZF01000012">
    <property type="protein sequence ID" value="PLR35039.1"/>
    <property type="molecule type" value="Genomic_DNA"/>
</dbReference>
<dbReference type="AlphaFoldDB" id="A0A2N5E2V4"/>
<reference evidence="3 4" key="1">
    <citation type="submission" date="2017-12" db="EMBL/GenBank/DDBJ databases">
        <title>Characterization of six clinical isolates of Enterochimera gen. nov., a novel genus of the Yersiniaciae family and the three species Enterochimera arupensis sp. nov., Enterochimera coloradensis sp. nov, and Enterochimera californica sp. nov.</title>
        <authorList>
            <person name="Rossi A."/>
            <person name="Fisher M."/>
        </authorList>
    </citation>
    <scope>NUCLEOTIDE SEQUENCE [LARGE SCALE GENOMIC DNA]</scope>
    <source>
        <strain evidence="4">2015-Iso6</strain>
    </source>
</reference>
<dbReference type="OrthoDB" id="7061550at2"/>
<sequence>MQIKSNTLLKVLVPVVLLSAVGIGVKSCGGDAKNTRSTPDNVAADLTKEELQLLGIEGDTPQDTLRTLVGRIKTIQTHQEALAKQNSELVEENAQLKSKGDRVEGRIKEAVNAVKEENAQTQQKLQAEQQRLAGLLDSLKNSVPATVPGNSNSDLPVGLGLEEAAPESAATPGTVWIEPQDGVQRDRSGKPIIGAAVLGSGTFQFPTAFNGLKENEITRQKSELDRVAKNQESIEETEQPVYTLPENATLVGSRAMTALLGRVPIDGKVTDPYPFKVLIGKENLTANGIELPDVEGAVVSGTATGDWVLSCVRGEVHSITFVFTDGTVRTVPRPEKSSDGSNGKAERNGGSIGWLSDASGIPCLSGTRKTNAATYLPTLFALSAAGAASDAMADSQNTTTTDGTSITSTLTGSAGQAVLGEALSGGTSELAEWVKARYGQMFDAVYVPPGAQVAVHISRQIPIDYEELGRKVKYDVDAGQPHELD</sequence>
<evidence type="ECO:0000256" key="1">
    <source>
        <dbReference type="SAM" id="Coils"/>
    </source>
</evidence>
<name>A0A2N5E2V4_9GAMM</name>
<evidence type="ECO:0000256" key="2">
    <source>
        <dbReference type="SAM" id="MobiDB-lite"/>
    </source>
</evidence>
<dbReference type="Proteomes" id="UP000234240">
    <property type="component" value="Unassembled WGS sequence"/>
</dbReference>
<evidence type="ECO:0000313" key="3">
    <source>
        <dbReference type="EMBL" id="PLR35039.1"/>
    </source>
</evidence>
<feature type="coiled-coil region" evidence="1">
    <location>
        <begin position="75"/>
        <end position="138"/>
    </location>
</feature>
<gene>
    <name evidence="3" type="ORF">CYR55_14135</name>
</gene>
<organism evidence="3 4">
    <name type="scientific">Chimaeribacter californicus</name>
    <dbReference type="NCBI Taxonomy" id="2060067"/>
    <lineage>
        <taxon>Bacteria</taxon>
        <taxon>Pseudomonadati</taxon>
        <taxon>Pseudomonadota</taxon>
        <taxon>Gammaproteobacteria</taxon>
        <taxon>Enterobacterales</taxon>
        <taxon>Yersiniaceae</taxon>
        <taxon>Chimaeribacter</taxon>
    </lineage>
</organism>
<dbReference type="InterPro" id="IPR021207">
    <property type="entry name" value="Integr_conj_element_PFL4705"/>
</dbReference>
<keyword evidence="4" id="KW-1185">Reference proteome</keyword>
<evidence type="ECO:0000313" key="4">
    <source>
        <dbReference type="Proteomes" id="UP000234240"/>
    </source>
</evidence>
<keyword evidence="1" id="KW-0175">Coiled coil</keyword>
<proteinExistence type="predicted"/>
<comment type="caution">
    <text evidence="3">The sequence shown here is derived from an EMBL/GenBank/DDBJ whole genome shotgun (WGS) entry which is preliminary data.</text>
</comment>
<accession>A0A2N5E2V4</accession>
<protein>
    <submittedName>
        <fullName evidence="3">TIGR03752 family integrating conjugative element protein</fullName>
    </submittedName>
</protein>
<dbReference type="NCBIfam" id="TIGR03752">
    <property type="entry name" value="conj_TIGR03752"/>
    <property type="match status" value="1"/>
</dbReference>
<feature type="region of interest" description="Disordered" evidence="2">
    <location>
        <begin position="329"/>
        <end position="351"/>
    </location>
</feature>
<dbReference type="RefSeq" id="WP_101816840.1">
    <property type="nucleotide sequence ID" value="NZ_PJZF01000012.1"/>
</dbReference>